<accession>V2X0F8</accession>
<dbReference type="SUPFAM" id="SSF52540">
    <property type="entry name" value="P-loop containing nucleoside triphosphate hydrolases"/>
    <property type="match status" value="1"/>
</dbReference>
<dbReference type="KEGG" id="mrr:Moror_16615"/>
<keyword evidence="6" id="KW-1185">Reference proteome</keyword>
<evidence type="ECO:0000313" key="5">
    <source>
        <dbReference type="EMBL" id="ESK86261.1"/>
    </source>
</evidence>
<dbReference type="Gene3D" id="3.40.50.300">
    <property type="entry name" value="P-loop containing nucleotide triphosphate hydrolases"/>
    <property type="match status" value="1"/>
</dbReference>
<evidence type="ECO:0000256" key="1">
    <source>
        <dbReference type="ARBA" id="ARBA00022741"/>
    </source>
</evidence>
<dbReference type="GO" id="GO:0007186">
    <property type="term" value="P:G protein-coupled receptor signaling pathway"/>
    <property type="evidence" value="ECO:0007669"/>
    <property type="project" value="InterPro"/>
</dbReference>
<dbReference type="OrthoDB" id="10575537at2759"/>
<comment type="caution">
    <text evidence="5">The sequence shown here is derived from an EMBL/GenBank/DDBJ whole genome shotgun (WGS) entry which is preliminary data.</text>
</comment>
<evidence type="ECO:0000313" key="6">
    <source>
        <dbReference type="Proteomes" id="UP000017559"/>
    </source>
</evidence>
<keyword evidence="2 4" id="KW-0342">GTP-binding</keyword>
<name>V2X0F8_MONRO</name>
<feature type="binding site" evidence="4">
    <location>
        <position position="613"/>
    </location>
    <ligand>
        <name>GTP</name>
        <dbReference type="ChEBI" id="CHEBI:37565"/>
    </ligand>
</feature>
<dbReference type="GO" id="GO:0005525">
    <property type="term" value="F:GTP binding"/>
    <property type="evidence" value="ECO:0007669"/>
    <property type="project" value="UniProtKB-KW"/>
</dbReference>
<proteinExistence type="predicted"/>
<organism evidence="5 6">
    <name type="scientific">Moniliophthora roreri (strain MCA 2997)</name>
    <name type="common">Cocoa frosty pod rot fungus</name>
    <name type="synonym">Crinipellis roreri</name>
    <dbReference type="NCBI Taxonomy" id="1381753"/>
    <lineage>
        <taxon>Eukaryota</taxon>
        <taxon>Fungi</taxon>
        <taxon>Dikarya</taxon>
        <taxon>Basidiomycota</taxon>
        <taxon>Agaricomycotina</taxon>
        <taxon>Agaricomycetes</taxon>
        <taxon>Agaricomycetidae</taxon>
        <taxon>Agaricales</taxon>
        <taxon>Marasmiineae</taxon>
        <taxon>Marasmiaceae</taxon>
        <taxon>Moniliophthora</taxon>
    </lineage>
</organism>
<sequence length="645" mass="72753">MLTEYSEIASTSAATYTTSSTIVGLGSLSGKVIKRLGQAIIGRVDVMLLRRRLAHIERYFSNQNSFSAGDEGIYGDLLELSRDGYEHRFRARAFRLIMARIGSMDLDLAPSTVQIVSTLDIYLHLSEVFSCLWNKGVASDISSPPPYTPSHDNPRLNEQESTRLSDAYEAYVTAFPSHIQIDGLPRFFFYSPFLIYLAQIVSLGTREHARLVVQLGIIDFLRTLGLSEKINQVREALAPRILLYTLLSRLDPVSDSDIYSSVANYFRVLTSIAERSIQADFNGLWSWVHQQDQFDSDLVDFKMKAKISDAVEILKSFFLDRLNYAVRDEINFVLIIGQNTQLLLEDISTLLGVLQEDNINSGSASEHIVNSIVLSLLRLPASCWEYGKGKPTETLEQILLSKTTYDHRLNWITWALHECGYNASSLQSRYASAPGSTDANTEYFLDILARRAELEAGRLEITFPSAESISRSRSYAMTRSIHEVTLAFDGKKYRVHPVGGRELADSQLQAQGGMQPTIVVVVVSLGTSFHSLKEHLSSFNNIKKTLPVNVPIVLLLTEKSLLRQKVQMFRDHFPDYDGGNDIDSACYYFERLFAERSNRAIDLGLYVYTTMHAVDAEEIREIFQDVHRKICVSREDAPQQIDDLS</sequence>
<evidence type="ECO:0000256" key="4">
    <source>
        <dbReference type="PIRSR" id="PIRSR601019-1"/>
    </source>
</evidence>
<dbReference type="SMART" id="SM00275">
    <property type="entry name" value="G_alpha"/>
    <property type="match status" value="1"/>
</dbReference>
<dbReference type="GO" id="GO:0031683">
    <property type="term" value="F:G-protein beta/gamma-subunit complex binding"/>
    <property type="evidence" value="ECO:0007669"/>
    <property type="project" value="InterPro"/>
</dbReference>
<dbReference type="GO" id="GO:0003924">
    <property type="term" value="F:GTPase activity"/>
    <property type="evidence" value="ECO:0007669"/>
    <property type="project" value="InterPro"/>
</dbReference>
<protein>
    <submittedName>
        <fullName evidence="5">G-protein subunit alpha 2</fullName>
    </submittedName>
</protein>
<dbReference type="InterPro" id="IPR001019">
    <property type="entry name" value="Gprotein_alpha_su"/>
</dbReference>
<evidence type="ECO:0000256" key="2">
    <source>
        <dbReference type="ARBA" id="ARBA00023134"/>
    </source>
</evidence>
<keyword evidence="3" id="KW-0807">Transducer</keyword>
<dbReference type="AlphaFoldDB" id="V2X0F8"/>
<reference evidence="5 6" key="1">
    <citation type="journal article" date="2014" name="BMC Genomics">
        <title>Genome and secretome analysis of the hemibiotrophic fungal pathogen, Moniliophthora roreri, which causes frosty pod rot disease of cacao: mechanisms of the biotrophic and necrotrophic phases.</title>
        <authorList>
            <person name="Meinhardt L.W."/>
            <person name="Costa G.G.L."/>
            <person name="Thomazella D.P.T."/>
            <person name="Teixeira P.J.P.L."/>
            <person name="Carazzolle M.F."/>
            <person name="Schuster S.C."/>
            <person name="Carlson J.E."/>
            <person name="Guiltinan M.J."/>
            <person name="Mieczkowski P."/>
            <person name="Farmer A."/>
            <person name="Ramaraj T."/>
            <person name="Crozier J."/>
            <person name="Davis R.E."/>
            <person name="Shao J."/>
            <person name="Melnick R.L."/>
            <person name="Pereira G.A.G."/>
            <person name="Bailey B.A."/>
        </authorList>
    </citation>
    <scope>NUCLEOTIDE SEQUENCE [LARGE SCALE GENOMIC DNA]</scope>
    <source>
        <strain evidence="5 6">MCA 2997</strain>
    </source>
</reference>
<keyword evidence="1 4" id="KW-0547">Nucleotide-binding</keyword>
<dbReference type="HOGENOM" id="CLU_424580_0_0_1"/>
<dbReference type="Proteomes" id="UP000017559">
    <property type="component" value="Unassembled WGS sequence"/>
</dbReference>
<dbReference type="InterPro" id="IPR027417">
    <property type="entry name" value="P-loop_NTPase"/>
</dbReference>
<dbReference type="STRING" id="1381753.V2X0F8"/>
<dbReference type="EMBL" id="AWSO01000951">
    <property type="protein sequence ID" value="ESK86261.1"/>
    <property type="molecule type" value="Genomic_DNA"/>
</dbReference>
<gene>
    <name evidence="5" type="ORF">Moror_16615</name>
</gene>
<evidence type="ECO:0000256" key="3">
    <source>
        <dbReference type="ARBA" id="ARBA00023224"/>
    </source>
</evidence>